<dbReference type="InterPro" id="IPR002477">
    <property type="entry name" value="Peptidoglycan-bd-like"/>
</dbReference>
<comment type="caution">
    <text evidence="3">The sequence shown here is derived from an EMBL/GenBank/DDBJ whole genome shotgun (WGS) entry which is preliminary data.</text>
</comment>
<reference evidence="3 4" key="1">
    <citation type="journal article" date="2021" name="Arch. Microbiol.">
        <title>Harenicola maris gen. nov., sp. nov. isolated from the Sea of Japan shallow sediments.</title>
        <authorList>
            <person name="Romanenko L.A."/>
            <person name="Kurilenko V.V."/>
            <person name="Chernysheva N.Y."/>
            <person name="Tekutyeva L.A."/>
            <person name="Velansky P.V."/>
            <person name="Svetashev V.I."/>
            <person name="Isaeva M.P."/>
        </authorList>
    </citation>
    <scope>NUCLEOTIDE SEQUENCE [LARGE SCALE GENOMIC DNA]</scope>
    <source>
        <strain evidence="3 4">KMM 3653</strain>
    </source>
</reference>
<evidence type="ECO:0000256" key="1">
    <source>
        <dbReference type="SAM" id="MobiDB-lite"/>
    </source>
</evidence>
<dbReference type="Pfam" id="PF01471">
    <property type="entry name" value="PG_binding_1"/>
    <property type="match status" value="1"/>
</dbReference>
<organism evidence="3 4">
    <name type="scientific">Harenicola maris</name>
    <dbReference type="NCBI Taxonomy" id="2841044"/>
    <lineage>
        <taxon>Bacteria</taxon>
        <taxon>Pseudomonadati</taxon>
        <taxon>Pseudomonadota</taxon>
        <taxon>Alphaproteobacteria</taxon>
        <taxon>Rhodobacterales</taxon>
        <taxon>Paracoccaceae</taxon>
        <taxon>Harenicola</taxon>
    </lineage>
</organism>
<accession>A0AAP2CPK2</accession>
<sequence length="460" mass="50500">MMVIYKRSTARLLTLLLGLLGPLILASCGDRVPRFTPAIAEPATRPARNFTSFAKSLRCMDDLLLAKGRRGTLISSTYIPDETNLVNVGADDMLINAFNQLNRKSRSYIFVDQALVRKDGIPEIQLGSKKDVTPSLYIRGSISQLDANTASGDLGADFTQLDSLTPGFSYKTAGYGRDMSVVTVDMHLVAYPSRRVLTGGSVANSMVVVSRGWGTGAKGLIENARLGVTLEIDRIESRGQAVRNLVELNLIELIGRHAGVPYWTCLELPATDARNNRRDERRFTFATRRDMTREAQEMLQELGLYYGQTDGKLDDATRRAISTFQAKENILPNGIVDYDLITRLRERTGWLEPMKDTSPPATTRTASTKRRSAETAPLSALAAPTAVQRKPAPTVATAAPKPIVQTRVETRTLPPAASTPQPASSAQACPPQQTCTEGYVNLYEFLQRKQTVQEAIPPQQ</sequence>
<dbReference type="Proteomes" id="UP001315686">
    <property type="component" value="Unassembled WGS sequence"/>
</dbReference>
<dbReference type="AlphaFoldDB" id="A0AAP2CPK2"/>
<name>A0AAP2CPK2_9RHOB</name>
<dbReference type="InterPro" id="IPR036366">
    <property type="entry name" value="PGBDSf"/>
</dbReference>
<dbReference type="PROSITE" id="PS51257">
    <property type="entry name" value="PROKAR_LIPOPROTEIN"/>
    <property type="match status" value="1"/>
</dbReference>
<feature type="compositionally biased region" description="Low complexity" evidence="1">
    <location>
        <begin position="374"/>
        <end position="397"/>
    </location>
</feature>
<evidence type="ECO:0000259" key="2">
    <source>
        <dbReference type="Pfam" id="PF01471"/>
    </source>
</evidence>
<dbReference type="Gene3D" id="1.10.101.10">
    <property type="entry name" value="PGBD-like superfamily/PGBD"/>
    <property type="match status" value="1"/>
</dbReference>
<evidence type="ECO:0000313" key="3">
    <source>
        <dbReference type="EMBL" id="MBT0957286.1"/>
    </source>
</evidence>
<dbReference type="RefSeq" id="WP_327793462.1">
    <property type="nucleotide sequence ID" value="NZ_JADQAZ010000001.1"/>
</dbReference>
<protein>
    <submittedName>
        <fullName evidence="3">Peptidoglycan-binding protein</fullName>
    </submittedName>
</protein>
<feature type="region of interest" description="Disordered" evidence="1">
    <location>
        <begin position="352"/>
        <end position="397"/>
    </location>
</feature>
<dbReference type="SUPFAM" id="SSF47090">
    <property type="entry name" value="PGBD-like"/>
    <property type="match status" value="1"/>
</dbReference>
<feature type="region of interest" description="Disordered" evidence="1">
    <location>
        <begin position="412"/>
        <end position="433"/>
    </location>
</feature>
<dbReference type="Gene3D" id="3.40.50.10610">
    <property type="entry name" value="ABC-type transport auxiliary lipoprotein component"/>
    <property type="match status" value="1"/>
</dbReference>
<dbReference type="InterPro" id="IPR036365">
    <property type="entry name" value="PGBD-like_sf"/>
</dbReference>
<feature type="domain" description="Peptidoglycan binding-like" evidence="2">
    <location>
        <begin position="290"/>
        <end position="344"/>
    </location>
</feature>
<keyword evidence="4" id="KW-1185">Reference proteome</keyword>
<evidence type="ECO:0000313" key="4">
    <source>
        <dbReference type="Proteomes" id="UP001315686"/>
    </source>
</evidence>
<gene>
    <name evidence="3" type="ORF">IV417_07810</name>
</gene>
<feature type="compositionally biased region" description="Low complexity" evidence="1">
    <location>
        <begin position="357"/>
        <end position="366"/>
    </location>
</feature>
<feature type="compositionally biased region" description="Low complexity" evidence="1">
    <location>
        <begin position="414"/>
        <end position="433"/>
    </location>
</feature>
<dbReference type="EMBL" id="JADQAZ010000001">
    <property type="protein sequence ID" value="MBT0957286.1"/>
    <property type="molecule type" value="Genomic_DNA"/>
</dbReference>
<proteinExistence type="predicted"/>